<feature type="compositionally biased region" description="Basic and acidic residues" evidence="1">
    <location>
        <begin position="383"/>
        <end position="395"/>
    </location>
</feature>
<dbReference type="InterPro" id="IPR055767">
    <property type="entry name" value="DUF7343"/>
</dbReference>
<dbReference type="SUPFAM" id="SSF46785">
    <property type="entry name" value="Winged helix' DNA-binding domain"/>
    <property type="match status" value="1"/>
</dbReference>
<dbReference type="AlphaFoldDB" id="A0ABD5MSU1"/>
<dbReference type="InterPro" id="IPR036390">
    <property type="entry name" value="WH_DNA-bd_sf"/>
</dbReference>
<comment type="caution">
    <text evidence="4">The sequence shown here is derived from an EMBL/GenBank/DDBJ whole genome shotgun (WGS) entry which is preliminary data.</text>
</comment>
<evidence type="ECO:0000259" key="2">
    <source>
        <dbReference type="Pfam" id="PF24034"/>
    </source>
</evidence>
<name>A0ABD5MSU1_9EURY</name>
<feature type="compositionally biased region" description="Low complexity" evidence="1">
    <location>
        <begin position="283"/>
        <end position="293"/>
    </location>
</feature>
<dbReference type="Proteomes" id="UP001589595">
    <property type="component" value="Unassembled WGS sequence"/>
</dbReference>
<sequence>MRYVALLAALALIVSLAAGATAAGAVQSANSPSPADLPVGGADTGQAIASSPGAASPQLASTVGAPRTNFTVSLREDRSARWTVETRVRLDDEHARDAFREYASEYEAGDAEGGPTVEPFENAAAAAAEATGREMSIERVNRTATLTNRSGVLRLRFTWTNFLEPGDDGVLALGDAFRTPSNGTWFGSLSASQRLVIEPPADYEVSDVSQGFSYSISDRRIVAEGPQRFEAGDISVRYEPGDPEPESSFLLELLAGAGVVLLFVVAVLAYRRGNVAGAGAGGSADANADAGTGSTPGGARGSTEGAAADPGPNDGNGRDGGSAGAAPDRAETGEGSTGGAVGATAAGDGTTADGTDGDGTAAAGEERDDGATEPEEDLELLSDEERVERLLDGHGGRMRQGTIVDETGWSDAKVSQLLSAMADEGRVEKLRLGRENLISLVDDGDDDGGDDDGSEGDGSGGNGSRDDGDGGGGSGDDGGDAVGPGPGGWS</sequence>
<feature type="domain" description="DUF7343" evidence="2">
    <location>
        <begin position="380"/>
        <end position="440"/>
    </location>
</feature>
<feature type="region of interest" description="Disordered" evidence="1">
    <location>
        <begin position="278"/>
        <end position="410"/>
    </location>
</feature>
<dbReference type="InterPro" id="IPR055769">
    <property type="entry name" value="DUF7345"/>
</dbReference>
<proteinExistence type="predicted"/>
<feature type="compositionally biased region" description="Gly residues" evidence="1">
    <location>
        <begin position="470"/>
        <end position="490"/>
    </location>
</feature>
<evidence type="ECO:0000256" key="1">
    <source>
        <dbReference type="SAM" id="MobiDB-lite"/>
    </source>
</evidence>
<dbReference type="GeneID" id="67876404"/>
<evidence type="ECO:0000313" key="5">
    <source>
        <dbReference type="Proteomes" id="UP001589595"/>
    </source>
</evidence>
<keyword evidence="5" id="KW-1185">Reference proteome</keyword>
<protein>
    <submittedName>
        <fullName evidence="4">Helix-turn-helix transcriptional regulator</fullName>
    </submittedName>
</protein>
<feature type="region of interest" description="Disordered" evidence="1">
    <location>
        <begin position="27"/>
        <end position="61"/>
    </location>
</feature>
<feature type="compositionally biased region" description="Acidic residues" evidence="1">
    <location>
        <begin position="366"/>
        <end position="382"/>
    </location>
</feature>
<feature type="compositionally biased region" description="Low complexity" evidence="1">
    <location>
        <begin position="342"/>
        <end position="363"/>
    </location>
</feature>
<feature type="region of interest" description="Disordered" evidence="1">
    <location>
        <begin position="439"/>
        <end position="490"/>
    </location>
</feature>
<dbReference type="EMBL" id="JBHMAJ010000010">
    <property type="protein sequence ID" value="MFB9825864.1"/>
    <property type="molecule type" value="Genomic_DNA"/>
</dbReference>
<feature type="domain" description="DUF7345" evidence="3">
    <location>
        <begin position="71"/>
        <end position="203"/>
    </location>
</feature>
<evidence type="ECO:0000313" key="4">
    <source>
        <dbReference type="EMBL" id="MFB9825864.1"/>
    </source>
</evidence>
<dbReference type="Pfam" id="PF24034">
    <property type="entry name" value="DUF7343"/>
    <property type="match status" value="1"/>
</dbReference>
<dbReference type="Pfam" id="PF24036">
    <property type="entry name" value="DUF7345"/>
    <property type="match status" value="1"/>
</dbReference>
<organism evidence="4 5">
    <name type="scientific">Halobaculum roseum</name>
    <dbReference type="NCBI Taxonomy" id="2175149"/>
    <lineage>
        <taxon>Archaea</taxon>
        <taxon>Methanobacteriati</taxon>
        <taxon>Methanobacteriota</taxon>
        <taxon>Stenosarchaea group</taxon>
        <taxon>Halobacteria</taxon>
        <taxon>Halobacteriales</taxon>
        <taxon>Haloferacaceae</taxon>
        <taxon>Halobaculum</taxon>
    </lineage>
</organism>
<reference evidence="4" key="1">
    <citation type="submission" date="2024-09" db="EMBL/GenBank/DDBJ databases">
        <authorList>
            <person name="Sun Q."/>
        </authorList>
    </citation>
    <scope>NUCLEOTIDE SEQUENCE [LARGE SCALE GENOMIC DNA]</scope>
    <source>
        <strain evidence="4">JCM 31273</strain>
    </source>
</reference>
<feature type="compositionally biased region" description="Acidic residues" evidence="1">
    <location>
        <begin position="442"/>
        <end position="455"/>
    </location>
</feature>
<accession>A0ABD5MSU1</accession>
<gene>
    <name evidence="4" type="ORF">ACFFOL_16990</name>
</gene>
<evidence type="ECO:0000259" key="3">
    <source>
        <dbReference type="Pfam" id="PF24036"/>
    </source>
</evidence>
<dbReference type="RefSeq" id="WP_225935129.1">
    <property type="nucleotide sequence ID" value="NZ_CP082286.1"/>
</dbReference>